<gene>
    <name evidence="2" type="ORF">ElyMa_005336600</name>
</gene>
<sequence length="128" mass="14329">MTKNPQGGRGDPGGPQTSSYVFEMWAFRLAKPALWSSGKDTRSEKGSIEGEVLGKRSRERPPPSQRKLDDIKAWNGITGAECNSQAQVRKVFHATSSQADCERDDSRCGERTHRPVTSVTRELARRRR</sequence>
<evidence type="ECO:0000256" key="1">
    <source>
        <dbReference type="SAM" id="MobiDB-lite"/>
    </source>
</evidence>
<comment type="caution">
    <text evidence="2">The sequence shown here is derived from an EMBL/GenBank/DDBJ whole genome shotgun (WGS) entry which is preliminary data.</text>
</comment>
<proteinExistence type="predicted"/>
<feature type="compositionally biased region" description="Basic and acidic residues" evidence="1">
    <location>
        <begin position="100"/>
        <end position="113"/>
    </location>
</feature>
<dbReference type="AlphaFoldDB" id="A0AAV4EA70"/>
<accession>A0AAV4EA70</accession>
<feature type="region of interest" description="Disordered" evidence="1">
    <location>
        <begin position="97"/>
        <end position="128"/>
    </location>
</feature>
<evidence type="ECO:0000313" key="2">
    <source>
        <dbReference type="EMBL" id="GFR57386.1"/>
    </source>
</evidence>
<feature type="compositionally biased region" description="Basic and acidic residues" evidence="1">
    <location>
        <begin position="39"/>
        <end position="68"/>
    </location>
</feature>
<feature type="region of interest" description="Disordered" evidence="1">
    <location>
        <begin position="35"/>
        <end position="68"/>
    </location>
</feature>
<name>A0AAV4EA70_9GAST</name>
<organism evidence="2 3">
    <name type="scientific">Elysia marginata</name>
    <dbReference type="NCBI Taxonomy" id="1093978"/>
    <lineage>
        <taxon>Eukaryota</taxon>
        <taxon>Metazoa</taxon>
        <taxon>Spiralia</taxon>
        <taxon>Lophotrochozoa</taxon>
        <taxon>Mollusca</taxon>
        <taxon>Gastropoda</taxon>
        <taxon>Heterobranchia</taxon>
        <taxon>Euthyneura</taxon>
        <taxon>Panpulmonata</taxon>
        <taxon>Sacoglossa</taxon>
        <taxon>Placobranchoidea</taxon>
        <taxon>Plakobranchidae</taxon>
        <taxon>Elysia</taxon>
    </lineage>
</organism>
<dbReference type="EMBL" id="BMAT01010618">
    <property type="protein sequence ID" value="GFR57386.1"/>
    <property type="molecule type" value="Genomic_DNA"/>
</dbReference>
<dbReference type="Proteomes" id="UP000762676">
    <property type="component" value="Unassembled WGS sequence"/>
</dbReference>
<protein>
    <submittedName>
        <fullName evidence="2">Uncharacterized protein</fullName>
    </submittedName>
</protein>
<reference evidence="2 3" key="1">
    <citation type="journal article" date="2021" name="Elife">
        <title>Chloroplast acquisition without the gene transfer in kleptoplastic sea slugs, Plakobranchus ocellatus.</title>
        <authorList>
            <person name="Maeda T."/>
            <person name="Takahashi S."/>
            <person name="Yoshida T."/>
            <person name="Shimamura S."/>
            <person name="Takaki Y."/>
            <person name="Nagai Y."/>
            <person name="Toyoda A."/>
            <person name="Suzuki Y."/>
            <person name="Arimoto A."/>
            <person name="Ishii H."/>
            <person name="Satoh N."/>
            <person name="Nishiyama T."/>
            <person name="Hasebe M."/>
            <person name="Maruyama T."/>
            <person name="Minagawa J."/>
            <person name="Obokata J."/>
            <person name="Shigenobu S."/>
        </authorList>
    </citation>
    <scope>NUCLEOTIDE SEQUENCE [LARGE SCALE GENOMIC DNA]</scope>
</reference>
<evidence type="ECO:0000313" key="3">
    <source>
        <dbReference type="Proteomes" id="UP000762676"/>
    </source>
</evidence>
<keyword evidence="3" id="KW-1185">Reference proteome</keyword>